<protein>
    <submittedName>
        <fullName evidence="1">Uncharacterized protein</fullName>
    </submittedName>
</protein>
<reference evidence="1" key="1">
    <citation type="submission" date="2023-10" db="EMBL/GenBank/DDBJ databases">
        <title>Genome assembly of Pristionchus species.</title>
        <authorList>
            <person name="Yoshida K."/>
            <person name="Sommer R.J."/>
        </authorList>
    </citation>
    <scope>NUCLEOTIDE SEQUENCE</scope>
    <source>
        <strain evidence="1">RS0144</strain>
    </source>
</reference>
<feature type="non-terminal residue" evidence="1">
    <location>
        <position position="1"/>
    </location>
</feature>
<keyword evidence="2" id="KW-1185">Reference proteome</keyword>
<gene>
    <name evidence="1" type="ORF">PENTCL1PPCAC_27101</name>
</gene>
<comment type="caution">
    <text evidence="1">The sequence shown here is derived from an EMBL/GenBank/DDBJ whole genome shotgun (WGS) entry which is preliminary data.</text>
</comment>
<proteinExistence type="predicted"/>
<dbReference type="EMBL" id="BTSX01000006">
    <property type="protein sequence ID" value="GMT04927.1"/>
    <property type="molecule type" value="Genomic_DNA"/>
</dbReference>
<evidence type="ECO:0000313" key="2">
    <source>
        <dbReference type="Proteomes" id="UP001432027"/>
    </source>
</evidence>
<accession>A0AAV5UDH2</accession>
<sequence>FGFIEPKADSPLDIMRIAGPPKDLTFEIYRTPNEDSIWLTVPDEMKVPEKNHPYIYPHDASTWLTDAKMPRADENASTWITLEPKLNEFCHHLLIGL</sequence>
<dbReference type="AlphaFoldDB" id="A0AAV5UDH2"/>
<evidence type="ECO:0000313" key="1">
    <source>
        <dbReference type="EMBL" id="GMT04927.1"/>
    </source>
</evidence>
<dbReference type="Proteomes" id="UP001432027">
    <property type="component" value="Unassembled WGS sequence"/>
</dbReference>
<organism evidence="1 2">
    <name type="scientific">Pristionchus entomophagus</name>
    <dbReference type="NCBI Taxonomy" id="358040"/>
    <lineage>
        <taxon>Eukaryota</taxon>
        <taxon>Metazoa</taxon>
        <taxon>Ecdysozoa</taxon>
        <taxon>Nematoda</taxon>
        <taxon>Chromadorea</taxon>
        <taxon>Rhabditida</taxon>
        <taxon>Rhabditina</taxon>
        <taxon>Diplogasteromorpha</taxon>
        <taxon>Diplogasteroidea</taxon>
        <taxon>Neodiplogasteridae</taxon>
        <taxon>Pristionchus</taxon>
    </lineage>
</organism>
<name>A0AAV5UDH2_9BILA</name>